<feature type="transmembrane region" description="Helical" evidence="7">
    <location>
        <begin position="171"/>
        <end position="191"/>
    </location>
</feature>
<dbReference type="InterPro" id="IPR036259">
    <property type="entry name" value="MFS_trans_sf"/>
</dbReference>
<keyword evidence="4 7" id="KW-0812">Transmembrane</keyword>
<dbReference type="PANTHER" id="PTHR43045">
    <property type="entry name" value="SHIKIMATE TRANSPORTER"/>
    <property type="match status" value="1"/>
</dbReference>
<evidence type="ECO:0000256" key="1">
    <source>
        <dbReference type="ARBA" id="ARBA00004651"/>
    </source>
</evidence>
<feature type="transmembrane region" description="Helical" evidence="7">
    <location>
        <begin position="389"/>
        <end position="410"/>
    </location>
</feature>
<evidence type="ECO:0000256" key="2">
    <source>
        <dbReference type="ARBA" id="ARBA00022448"/>
    </source>
</evidence>
<evidence type="ECO:0000256" key="4">
    <source>
        <dbReference type="ARBA" id="ARBA00022692"/>
    </source>
</evidence>
<dbReference type="PANTHER" id="PTHR43045:SF1">
    <property type="entry name" value="SHIKIMATE TRANSPORTER"/>
    <property type="match status" value="1"/>
</dbReference>
<sequence>MNMSMVNDTSAPTLTRPPKVEVSRRQMINASLASLLGWSLDLFDLFVLLYVAPVIGQLFFPADLPTLSLAAVYASFAVTLLMRPIGSALFGSYADRLGRKRAMIFAVTGVGISTALFGALPTVQQVGVTAAVLFLILRLIQGIFVGGVVASTHTIGTESVPPKWRGFMSGLIGGGGAGLGALLASIVYFIVSEAFPGEAFNEWGWRFMFFAGILSSILGLFVFKSLEESPLWLQAKQQQASEEKPEASPVKTIFSQYLSVLLVNLLLVIGGGTAYYLTSGYLPTFLKVINKIPSGTASLILMGASVTAIISAVLFGYLSDVIGRKKTFIIIGIINLIVLPVLYLGLGSATTIPMITGYAFALAFLGNAAYAPILIFLNERFPTSIRSSGTGLSWNIGFAVGGMMPTFVTLASGATENIPFSLMYFSIGVFVLYVIGSFIVPETKGKFE</sequence>
<dbReference type="EMBL" id="RHHU01000007">
    <property type="protein sequence ID" value="RNB85251.1"/>
    <property type="molecule type" value="Genomic_DNA"/>
</dbReference>
<feature type="transmembrane region" description="Helical" evidence="7">
    <location>
        <begin position="297"/>
        <end position="318"/>
    </location>
</feature>
<keyword evidence="6 7" id="KW-0472">Membrane</keyword>
<feature type="transmembrane region" description="Helical" evidence="7">
    <location>
        <begin position="64"/>
        <end position="82"/>
    </location>
</feature>
<evidence type="ECO:0000256" key="3">
    <source>
        <dbReference type="ARBA" id="ARBA00022475"/>
    </source>
</evidence>
<dbReference type="InterPro" id="IPR005829">
    <property type="entry name" value="Sugar_transporter_CS"/>
</dbReference>
<dbReference type="PROSITE" id="PS50850">
    <property type="entry name" value="MFS"/>
    <property type="match status" value="1"/>
</dbReference>
<dbReference type="GO" id="GO:0022857">
    <property type="term" value="F:transmembrane transporter activity"/>
    <property type="evidence" value="ECO:0007669"/>
    <property type="project" value="InterPro"/>
</dbReference>
<evidence type="ECO:0000256" key="7">
    <source>
        <dbReference type="SAM" id="Phobius"/>
    </source>
</evidence>
<evidence type="ECO:0000313" key="10">
    <source>
        <dbReference type="Proteomes" id="UP000269573"/>
    </source>
</evidence>
<protein>
    <submittedName>
        <fullName evidence="9">MFS transporter</fullName>
    </submittedName>
</protein>
<feature type="transmembrane region" description="Helical" evidence="7">
    <location>
        <begin position="203"/>
        <end position="223"/>
    </location>
</feature>
<evidence type="ECO:0000313" key="9">
    <source>
        <dbReference type="EMBL" id="RNB85251.1"/>
    </source>
</evidence>
<keyword evidence="5 7" id="KW-1133">Transmembrane helix</keyword>
<comment type="subcellular location">
    <subcellularLocation>
        <location evidence="1">Cell membrane</location>
        <topology evidence="1">Multi-pass membrane protein</topology>
    </subcellularLocation>
</comment>
<feature type="transmembrane region" description="Helical" evidence="7">
    <location>
        <begin position="257"/>
        <end position="277"/>
    </location>
</feature>
<dbReference type="Gene3D" id="1.20.1250.20">
    <property type="entry name" value="MFS general substrate transporter like domains"/>
    <property type="match status" value="2"/>
</dbReference>
<evidence type="ECO:0000259" key="8">
    <source>
        <dbReference type="PROSITE" id="PS50850"/>
    </source>
</evidence>
<keyword evidence="10" id="KW-1185">Reference proteome</keyword>
<reference evidence="9 10" key="1">
    <citation type="submission" date="2018-10" db="EMBL/GenBank/DDBJ databases">
        <title>Phylogenomics of Brevibacillus.</title>
        <authorList>
            <person name="Dunlap C."/>
        </authorList>
    </citation>
    <scope>NUCLEOTIDE SEQUENCE [LARGE SCALE GENOMIC DNA]</scope>
    <source>
        <strain evidence="9 10">JCM 15774</strain>
    </source>
</reference>
<feature type="transmembrane region" description="Helical" evidence="7">
    <location>
        <begin position="422"/>
        <end position="440"/>
    </location>
</feature>
<feature type="transmembrane region" description="Helical" evidence="7">
    <location>
        <begin position="102"/>
        <end position="120"/>
    </location>
</feature>
<dbReference type="GO" id="GO:0005886">
    <property type="term" value="C:plasma membrane"/>
    <property type="evidence" value="ECO:0007669"/>
    <property type="project" value="UniProtKB-SubCell"/>
</dbReference>
<dbReference type="SUPFAM" id="SSF103473">
    <property type="entry name" value="MFS general substrate transporter"/>
    <property type="match status" value="1"/>
</dbReference>
<comment type="caution">
    <text evidence="9">The sequence shown here is derived from an EMBL/GenBank/DDBJ whole genome shotgun (WGS) entry which is preliminary data.</text>
</comment>
<dbReference type="InterPro" id="IPR020846">
    <property type="entry name" value="MFS_dom"/>
</dbReference>
<feature type="transmembrane region" description="Helical" evidence="7">
    <location>
        <begin position="327"/>
        <end position="346"/>
    </location>
</feature>
<dbReference type="InterPro" id="IPR005828">
    <property type="entry name" value="MFS_sugar_transport-like"/>
</dbReference>
<gene>
    <name evidence="9" type="ORF">EDM59_12645</name>
</gene>
<keyword evidence="2" id="KW-0813">Transport</keyword>
<dbReference type="AlphaFoldDB" id="A0A3M8DCA7"/>
<proteinExistence type="predicted"/>
<feature type="transmembrane region" description="Helical" evidence="7">
    <location>
        <begin position="126"/>
        <end position="150"/>
    </location>
</feature>
<name>A0A3M8DCA7_9BACL</name>
<evidence type="ECO:0000256" key="6">
    <source>
        <dbReference type="ARBA" id="ARBA00023136"/>
    </source>
</evidence>
<feature type="domain" description="Major facilitator superfamily (MFS) profile" evidence="8">
    <location>
        <begin position="30"/>
        <end position="444"/>
    </location>
</feature>
<feature type="transmembrane region" description="Helical" evidence="7">
    <location>
        <begin position="358"/>
        <end position="377"/>
    </location>
</feature>
<accession>A0A3M8DCA7</accession>
<feature type="transmembrane region" description="Helical" evidence="7">
    <location>
        <begin position="32"/>
        <end position="52"/>
    </location>
</feature>
<dbReference type="Pfam" id="PF00083">
    <property type="entry name" value="Sugar_tr"/>
    <property type="match status" value="2"/>
</dbReference>
<keyword evidence="3" id="KW-1003">Cell membrane</keyword>
<dbReference type="Proteomes" id="UP000269573">
    <property type="component" value="Unassembled WGS sequence"/>
</dbReference>
<dbReference type="PROSITE" id="PS00217">
    <property type="entry name" value="SUGAR_TRANSPORT_2"/>
    <property type="match status" value="1"/>
</dbReference>
<organism evidence="9 10">
    <name type="scientific">Brevibacillus nitrificans</name>
    <dbReference type="NCBI Taxonomy" id="651560"/>
    <lineage>
        <taxon>Bacteria</taxon>
        <taxon>Bacillati</taxon>
        <taxon>Bacillota</taxon>
        <taxon>Bacilli</taxon>
        <taxon>Bacillales</taxon>
        <taxon>Paenibacillaceae</taxon>
        <taxon>Brevibacillus</taxon>
    </lineage>
</organism>
<evidence type="ECO:0000256" key="5">
    <source>
        <dbReference type="ARBA" id="ARBA00022989"/>
    </source>
</evidence>